<name>A0A9W9WRB0_9EURO</name>
<evidence type="ECO:0000313" key="2">
    <source>
        <dbReference type="EMBL" id="KAJ5471888.1"/>
    </source>
</evidence>
<dbReference type="AlphaFoldDB" id="A0A9W9WRB0"/>
<dbReference type="RefSeq" id="XP_056786434.1">
    <property type="nucleotide sequence ID" value="XM_056938426.1"/>
</dbReference>
<dbReference type="EMBL" id="JAPWDQ010000014">
    <property type="protein sequence ID" value="KAJ5471888.1"/>
    <property type="molecule type" value="Genomic_DNA"/>
</dbReference>
<dbReference type="SUPFAM" id="SSF56112">
    <property type="entry name" value="Protein kinase-like (PK-like)"/>
    <property type="match status" value="1"/>
</dbReference>
<keyword evidence="3" id="KW-1185">Reference proteome</keyword>
<dbReference type="InterPro" id="IPR051035">
    <property type="entry name" value="Mito_inheritance_9"/>
</dbReference>
<protein>
    <recommendedName>
        <fullName evidence="1">Aminoglycoside phosphotransferase domain-containing protein</fullName>
    </recommendedName>
</protein>
<reference evidence="2" key="2">
    <citation type="journal article" date="2023" name="IMA Fungus">
        <title>Comparative genomic study of the Penicillium genus elucidates a diverse pangenome and 15 lateral gene transfer events.</title>
        <authorList>
            <person name="Petersen C."/>
            <person name="Sorensen T."/>
            <person name="Nielsen M.R."/>
            <person name="Sondergaard T.E."/>
            <person name="Sorensen J.L."/>
            <person name="Fitzpatrick D.A."/>
            <person name="Frisvad J.C."/>
            <person name="Nielsen K.L."/>
        </authorList>
    </citation>
    <scope>NUCLEOTIDE SEQUENCE</scope>
    <source>
        <strain evidence="2">IBT 30728</strain>
    </source>
</reference>
<dbReference type="InterPro" id="IPR011009">
    <property type="entry name" value="Kinase-like_dom_sf"/>
</dbReference>
<evidence type="ECO:0000313" key="3">
    <source>
        <dbReference type="Proteomes" id="UP001148312"/>
    </source>
</evidence>
<dbReference type="PANTHER" id="PTHR36091:SF2">
    <property type="entry name" value="AMINOGLYCOSIDE PHOSPHOTRANSFERASE DOMAIN-CONTAINING PROTEIN"/>
    <property type="match status" value="1"/>
</dbReference>
<dbReference type="GO" id="GO:0005739">
    <property type="term" value="C:mitochondrion"/>
    <property type="evidence" value="ECO:0007669"/>
    <property type="project" value="TreeGrafter"/>
</dbReference>
<dbReference type="GeneID" id="81628676"/>
<dbReference type="Gene3D" id="3.90.1200.10">
    <property type="match status" value="1"/>
</dbReference>
<dbReference type="Pfam" id="PF01636">
    <property type="entry name" value="APH"/>
    <property type="match status" value="1"/>
</dbReference>
<feature type="non-terminal residue" evidence="2">
    <location>
        <position position="1"/>
    </location>
</feature>
<reference evidence="2" key="1">
    <citation type="submission" date="2022-12" db="EMBL/GenBank/DDBJ databases">
        <authorList>
            <person name="Petersen C."/>
        </authorList>
    </citation>
    <scope>NUCLEOTIDE SEQUENCE</scope>
    <source>
        <strain evidence="2">IBT 30728</strain>
    </source>
</reference>
<proteinExistence type="predicted"/>
<gene>
    <name evidence="2" type="ORF">N7539_008831</name>
</gene>
<comment type="caution">
    <text evidence="2">The sequence shown here is derived from an EMBL/GenBank/DDBJ whole genome shotgun (WGS) entry which is preliminary data.</text>
</comment>
<organism evidence="2 3">
    <name type="scientific">Penicillium diatomitis</name>
    <dbReference type="NCBI Taxonomy" id="2819901"/>
    <lineage>
        <taxon>Eukaryota</taxon>
        <taxon>Fungi</taxon>
        <taxon>Dikarya</taxon>
        <taxon>Ascomycota</taxon>
        <taxon>Pezizomycotina</taxon>
        <taxon>Eurotiomycetes</taxon>
        <taxon>Eurotiomycetidae</taxon>
        <taxon>Eurotiales</taxon>
        <taxon>Aspergillaceae</taxon>
        <taxon>Penicillium</taxon>
    </lineage>
</organism>
<feature type="domain" description="Aminoglycoside phosphotransferase" evidence="1">
    <location>
        <begin position="355"/>
        <end position="408"/>
    </location>
</feature>
<dbReference type="InterPro" id="IPR002575">
    <property type="entry name" value="Aminoglycoside_PTrfase"/>
</dbReference>
<dbReference type="PANTHER" id="PTHR36091">
    <property type="entry name" value="ALTERED INHERITANCE OF MITOCHONDRIA PROTEIN 9, MITOCHONDRIAL"/>
    <property type="match status" value="1"/>
</dbReference>
<accession>A0A9W9WRB0</accession>
<dbReference type="Proteomes" id="UP001148312">
    <property type="component" value="Unassembled WGS sequence"/>
</dbReference>
<evidence type="ECO:0000259" key="1">
    <source>
        <dbReference type="Pfam" id="PF01636"/>
    </source>
</evidence>
<sequence>PITTHGQRLAMKAGVGRRFLSSFCKLRSRAAHDNQLRTLAHSQTSPRSSLTTTTLPPCRKNLAIRTIKTLSKQMPAASPDFEHFFRYTSGRWLWDEEQQLRDRYRAFNVAGLQGLAARAVGSGSCVSMTKLAEGGFNKVFRLVMDDGKSVLARIPNPNAGPSFYTTASEVATMEFARDILQIPVPRVLGWGATTDNPADSEYIFMEEATGTQLGVIWDKLSPDSKLSIMREVVAIESKMLSVSFSQYVYFHIYPDVQNLICSLPARLTSEAPSELKEHIYKTFSIGPTVDRGFWKRERASIDISRGPCKVAPSDYVLCVGQREMEWIKKYAVPKPPGDATLVSPAQNSPEAHLQLLEKYLKVAPSLMDIERILTRPTLWHSDLHSSNLFVDDGRIASVIDWQGSWAGPLFLQAQPSPLVDYQGDILLRRPENFDDLDSEHQTQIKQKIFMSTLFQLYLLETKKRTPLLTRTFHLDYGKTRRLPVELAGNTWDDDIVSFREALINVERYWHELGIQGDCPYRFTQAESHDHSVDADGWNEVQDFFDSVEGLVKRDGWTSPETFDAAFGFFSELRKRGLAYLNGDERDIFERQTRWAKTQADLRASGMEQ</sequence>